<keyword evidence="5 7" id="KW-0472">Membrane</keyword>
<reference evidence="8 9" key="1">
    <citation type="submission" date="2022-01" db="EMBL/GenBank/DDBJ databases">
        <title>Mariniradius saccharolyticus sp. nov., isolated from sediment of a river.</title>
        <authorList>
            <person name="Liu H."/>
        </authorList>
    </citation>
    <scope>NUCLEOTIDE SEQUENCE [LARGE SCALE GENOMIC DNA]</scope>
    <source>
        <strain evidence="8 9">RY-2</strain>
    </source>
</reference>
<keyword evidence="7" id="KW-0139">CF(1)</keyword>
<evidence type="ECO:0000256" key="4">
    <source>
        <dbReference type="ARBA" id="ARBA00023065"/>
    </source>
</evidence>
<evidence type="ECO:0000256" key="7">
    <source>
        <dbReference type="HAMAP-Rule" id="MF_01416"/>
    </source>
</evidence>
<proteinExistence type="inferred from homology"/>
<dbReference type="RefSeq" id="WP_040479014.1">
    <property type="nucleotide sequence ID" value="NZ_JAKEVZ010000001.1"/>
</dbReference>
<comment type="caution">
    <text evidence="8">The sequence shown here is derived from an EMBL/GenBank/DDBJ whole genome shotgun (WGS) entry which is preliminary data.</text>
</comment>
<keyword evidence="3 7" id="KW-0375">Hydrogen ion transport</keyword>
<dbReference type="InterPro" id="IPR000711">
    <property type="entry name" value="ATPase_OSCP/dsu"/>
</dbReference>
<evidence type="ECO:0000256" key="2">
    <source>
        <dbReference type="ARBA" id="ARBA00022448"/>
    </source>
</evidence>
<evidence type="ECO:0000256" key="3">
    <source>
        <dbReference type="ARBA" id="ARBA00022781"/>
    </source>
</evidence>
<comment type="similarity">
    <text evidence="7">Belongs to the ATPase delta chain family.</text>
</comment>
<dbReference type="HAMAP" id="MF_01416">
    <property type="entry name" value="ATP_synth_delta_bact"/>
    <property type="match status" value="1"/>
</dbReference>
<evidence type="ECO:0000256" key="5">
    <source>
        <dbReference type="ARBA" id="ARBA00023136"/>
    </source>
</evidence>
<dbReference type="Proteomes" id="UP001201449">
    <property type="component" value="Unassembled WGS sequence"/>
</dbReference>
<comment type="subcellular location">
    <subcellularLocation>
        <location evidence="7">Cell membrane</location>
        <topology evidence="7">Peripheral membrane protein</topology>
    </subcellularLocation>
    <subcellularLocation>
        <location evidence="1">Membrane</location>
    </subcellularLocation>
</comment>
<protein>
    <recommendedName>
        <fullName evidence="7">ATP synthase subunit delta</fullName>
    </recommendedName>
    <alternativeName>
        <fullName evidence="7">ATP synthase F(1) sector subunit delta</fullName>
    </alternativeName>
    <alternativeName>
        <fullName evidence="7">F-type ATPase subunit delta</fullName>
        <shortName evidence="7">F-ATPase subunit delta</shortName>
    </alternativeName>
</protein>
<keyword evidence="4 7" id="KW-0406">Ion transport</keyword>
<keyword evidence="2 7" id="KW-0813">Transport</keyword>
<accession>A0ABS9BNC3</accession>
<comment type="function">
    <text evidence="7">This protein is part of the stalk that links CF(0) to CF(1). It either transmits conformational changes from CF(0) to CF(1) or is implicated in proton conduction.</text>
</comment>
<keyword evidence="7" id="KW-1003">Cell membrane</keyword>
<name>A0ABS9BNC3_9BACT</name>
<dbReference type="InterPro" id="IPR026015">
    <property type="entry name" value="ATP_synth_OSCP/delta_N_sf"/>
</dbReference>
<evidence type="ECO:0000313" key="9">
    <source>
        <dbReference type="Proteomes" id="UP001201449"/>
    </source>
</evidence>
<organism evidence="8 9">
    <name type="scientific">Mariniradius sediminis</name>
    <dbReference type="NCBI Taxonomy" id="2909237"/>
    <lineage>
        <taxon>Bacteria</taxon>
        <taxon>Pseudomonadati</taxon>
        <taxon>Bacteroidota</taxon>
        <taxon>Cytophagia</taxon>
        <taxon>Cytophagales</taxon>
        <taxon>Cyclobacteriaceae</taxon>
        <taxon>Mariniradius</taxon>
    </lineage>
</organism>
<dbReference type="Gene3D" id="1.10.520.20">
    <property type="entry name" value="N-terminal domain of the delta subunit of the F1F0-ATP synthase"/>
    <property type="match status" value="1"/>
</dbReference>
<dbReference type="Pfam" id="PF00213">
    <property type="entry name" value="OSCP"/>
    <property type="match status" value="1"/>
</dbReference>
<dbReference type="SUPFAM" id="SSF47928">
    <property type="entry name" value="N-terminal domain of the delta subunit of the F1F0-ATP synthase"/>
    <property type="match status" value="1"/>
</dbReference>
<dbReference type="PRINTS" id="PR00125">
    <property type="entry name" value="ATPASEDELTA"/>
</dbReference>
<evidence type="ECO:0000256" key="1">
    <source>
        <dbReference type="ARBA" id="ARBA00004370"/>
    </source>
</evidence>
<dbReference type="PANTHER" id="PTHR11910">
    <property type="entry name" value="ATP SYNTHASE DELTA CHAIN"/>
    <property type="match status" value="1"/>
</dbReference>
<comment type="function">
    <text evidence="7">F(1)F(0) ATP synthase produces ATP from ADP in the presence of a proton or sodium gradient. F-type ATPases consist of two structural domains, F(1) containing the extramembraneous catalytic core and F(0) containing the membrane proton channel, linked together by a central stalk and a peripheral stalk. During catalysis, ATP synthesis in the catalytic domain of F(1) is coupled via a rotary mechanism of the central stalk subunits to proton translocation.</text>
</comment>
<evidence type="ECO:0000256" key="6">
    <source>
        <dbReference type="ARBA" id="ARBA00023310"/>
    </source>
</evidence>
<sequence>MTAIKVASRYAKALLELAVERNALEPVLKDVKKLITLSSENRGLVLMFESPIVNTEKKGNVLKALFEKDGHQITMNFFDIVTRKNRSNVLLATAKEFIRQYNQHLGIQIAEVTTTVPLTADLRSKFVAVVKEISGKAKVELEEKIDPNLIGGFVLKVDDKVLDDSLSGKLRDLRLGFAQRYFVKLY</sequence>
<evidence type="ECO:0000313" key="8">
    <source>
        <dbReference type="EMBL" id="MCF1749561.1"/>
    </source>
</evidence>
<keyword evidence="6 7" id="KW-0066">ATP synthesis</keyword>
<dbReference type="NCBIfam" id="TIGR01145">
    <property type="entry name" value="ATP_synt_delta"/>
    <property type="match status" value="1"/>
</dbReference>
<keyword evidence="9" id="KW-1185">Reference proteome</keyword>
<gene>
    <name evidence="7 8" type="primary">atpH</name>
    <name evidence="8" type="ORF">L0U89_00645</name>
</gene>
<dbReference type="EMBL" id="JAKEVZ010000001">
    <property type="protein sequence ID" value="MCF1749561.1"/>
    <property type="molecule type" value="Genomic_DNA"/>
</dbReference>